<keyword evidence="3" id="KW-1185">Reference proteome</keyword>
<dbReference type="InterPro" id="IPR005149">
    <property type="entry name" value="Tscrpt_reg_PadR_N"/>
</dbReference>
<dbReference type="Pfam" id="PF03551">
    <property type="entry name" value="PadR"/>
    <property type="match status" value="1"/>
</dbReference>
<dbReference type="PANTHER" id="PTHR33169:SF14">
    <property type="entry name" value="TRANSCRIPTIONAL REGULATOR RV3488"/>
    <property type="match status" value="1"/>
</dbReference>
<dbReference type="InterPro" id="IPR036388">
    <property type="entry name" value="WH-like_DNA-bd_sf"/>
</dbReference>
<evidence type="ECO:0000259" key="1">
    <source>
        <dbReference type="Pfam" id="PF03551"/>
    </source>
</evidence>
<dbReference type="SUPFAM" id="SSF46785">
    <property type="entry name" value="Winged helix' DNA-binding domain"/>
    <property type="match status" value="1"/>
</dbReference>
<dbReference type="RefSeq" id="WP_343187288.1">
    <property type="nucleotide sequence ID" value="NZ_JBCITM010000025.1"/>
</dbReference>
<dbReference type="PANTHER" id="PTHR33169">
    <property type="entry name" value="PADR-FAMILY TRANSCRIPTIONAL REGULATOR"/>
    <property type="match status" value="1"/>
</dbReference>
<sequence length="107" mass="12507">MEDRVLRKLFLGFIQIHLLHHASKEPIYGSWMMDELRHHGYEISPGTLYPIFHSLEKEGHLVHETRVDDGRMRKYYRTTPKGDALLAAAREKALELVRETEGKHVSD</sequence>
<organism evidence="2 3">
    <name type="scientific">Anoxynatronum sibiricum</name>
    <dbReference type="NCBI Taxonomy" id="210623"/>
    <lineage>
        <taxon>Bacteria</taxon>
        <taxon>Bacillati</taxon>
        <taxon>Bacillota</taxon>
        <taxon>Clostridia</taxon>
        <taxon>Eubacteriales</taxon>
        <taxon>Clostridiaceae</taxon>
        <taxon>Anoxynatronum</taxon>
    </lineage>
</organism>
<protein>
    <submittedName>
        <fullName evidence="2">PadR family transcriptional regulator</fullName>
    </submittedName>
</protein>
<dbReference type="Proteomes" id="UP001407405">
    <property type="component" value="Unassembled WGS sequence"/>
</dbReference>
<comment type="caution">
    <text evidence="2">The sequence shown here is derived from an EMBL/GenBank/DDBJ whole genome shotgun (WGS) entry which is preliminary data.</text>
</comment>
<proteinExistence type="predicted"/>
<evidence type="ECO:0000313" key="3">
    <source>
        <dbReference type="Proteomes" id="UP001407405"/>
    </source>
</evidence>
<name>A0ABU9VXT2_9CLOT</name>
<reference evidence="2 3" key="1">
    <citation type="submission" date="2024-04" db="EMBL/GenBank/DDBJ databases">
        <title>Genome sequencing and metabolic network reconstruction of aminoacids and betaine degradation by Anoxynatronum sibiricum.</title>
        <authorList>
            <person name="Detkova E.N."/>
            <person name="Boltjanskaja Y.V."/>
            <person name="Mardanov A.V."/>
            <person name="Kevbrin V."/>
        </authorList>
    </citation>
    <scope>NUCLEOTIDE SEQUENCE [LARGE SCALE GENOMIC DNA]</scope>
    <source>
        <strain evidence="2 3">Z-7981</strain>
    </source>
</reference>
<accession>A0ABU9VXT2</accession>
<dbReference type="Gene3D" id="1.10.10.10">
    <property type="entry name" value="Winged helix-like DNA-binding domain superfamily/Winged helix DNA-binding domain"/>
    <property type="match status" value="1"/>
</dbReference>
<dbReference type="InterPro" id="IPR036390">
    <property type="entry name" value="WH_DNA-bd_sf"/>
</dbReference>
<gene>
    <name evidence="2" type="ORF">AAIG11_15895</name>
</gene>
<feature type="domain" description="Transcription regulator PadR N-terminal" evidence="1">
    <location>
        <begin position="18"/>
        <end position="87"/>
    </location>
</feature>
<dbReference type="EMBL" id="JBCITM010000025">
    <property type="protein sequence ID" value="MEN1761971.1"/>
    <property type="molecule type" value="Genomic_DNA"/>
</dbReference>
<dbReference type="InterPro" id="IPR052509">
    <property type="entry name" value="Metal_resp_DNA-bind_regulator"/>
</dbReference>
<evidence type="ECO:0000313" key="2">
    <source>
        <dbReference type="EMBL" id="MEN1761971.1"/>
    </source>
</evidence>